<accession>A0AAW0KGK6</accession>
<dbReference type="InterPro" id="IPR036291">
    <property type="entry name" value="NAD(P)-bd_dom_sf"/>
</dbReference>
<organism evidence="3 4">
    <name type="scientific">Quercus suber</name>
    <name type="common">Cork oak</name>
    <dbReference type="NCBI Taxonomy" id="58331"/>
    <lineage>
        <taxon>Eukaryota</taxon>
        <taxon>Viridiplantae</taxon>
        <taxon>Streptophyta</taxon>
        <taxon>Embryophyta</taxon>
        <taxon>Tracheophyta</taxon>
        <taxon>Spermatophyta</taxon>
        <taxon>Magnoliopsida</taxon>
        <taxon>eudicotyledons</taxon>
        <taxon>Gunneridae</taxon>
        <taxon>Pentapetalae</taxon>
        <taxon>rosids</taxon>
        <taxon>fabids</taxon>
        <taxon>Fagales</taxon>
        <taxon>Fagaceae</taxon>
        <taxon>Quercus</taxon>
    </lineage>
</organism>
<proteinExistence type="inferred from homology"/>
<evidence type="ECO:0000256" key="1">
    <source>
        <dbReference type="ARBA" id="ARBA00006484"/>
    </source>
</evidence>
<evidence type="ECO:0000256" key="2">
    <source>
        <dbReference type="ARBA" id="ARBA00023002"/>
    </source>
</evidence>
<dbReference type="SUPFAM" id="SSF51735">
    <property type="entry name" value="NAD(P)-binding Rossmann-fold domains"/>
    <property type="match status" value="1"/>
</dbReference>
<evidence type="ECO:0000313" key="3">
    <source>
        <dbReference type="EMBL" id="KAK7837855.1"/>
    </source>
</evidence>
<sequence>MTDSTTPKNKLEGKVAIVTGGASGMGEATARLFASHGARAITRVSPKLRIKLRAHTFSSKDQGS</sequence>
<keyword evidence="2" id="KW-0560">Oxidoreductase</keyword>
<dbReference type="GO" id="GO:0016491">
    <property type="term" value="F:oxidoreductase activity"/>
    <property type="evidence" value="ECO:0007669"/>
    <property type="project" value="UniProtKB-KW"/>
</dbReference>
<comment type="similarity">
    <text evidence="1">Belongs to the short-chain dehydrogenases/reductases (SDR) family.</text>
</comment>
<comment type="caution">
    <text evidence="3">The sequence shown here is derived from an EMBL/GenBank/DDBJ whole genome shotgun (WGS) entry which is preliminary data.</text>
</comment>
<dbReference type="EMBL" id="PKMF04000320">
    <property type="protein sequence ID" value="KAK7837855.1"/>
    <property type="molecule type" value="Genomic_DNA"/>
</dbReference>
<evidence type="ECO:0000313" key="4">
    <source>
        <dbReference type="Proteomes" id="UP000237347"/>
    </source>
</evidence>
<gene>
    <name evidence="3" type="primary">ISPD_2</name>
    <name evidence="3" type="ORF">CFP56_020660</name>
</gene>
<name>A0AAW0KGK6_QUESU</name>
<keyword evidence="4" id="KW-1185">Reference proteome</keyword>
<dbReference type="AlphaFoldDB" id="A0AAW0KGK6"/>
<dbReference type="PANTHER" id="PTHR43180">
    <property type="entry name" value="3-OXOACYL-(ACYL-CARRIER-PROTEIN) REDUCTASE (AFU_ORTHOLOGUE AFUA_6G11210)"/>
    <property type="match status" value="1"/>
</dbReference>
<dbReference type="Gene3D" id="3.40.50.720">
    <property type="entry name" value="NAD(P)-binding Rossmann-like Domain"/>
    <property type="match status" value="1"/>
</dbReference>
<protein>
    <submittedName>
        <fullName evidence="3">(-)-isopiperitenol/(-)-carveol dehydrogenase</fullName>
    </submittedName>
</protein>
<reference evidence="3 4" key="1">
    <citation type="journal article" date="2018" name="Sci. Data">
        <title>The draft genome sequence of cork oak.</title>
        <authorList>
            <person name="Ramos A.M."/>
            <person name="Usie A."/>
            <person name="Barbosa P."/>
            <person name="Barros P.M."/>
            <person name="Capote T."/>
            <person name="Chaves I."/>
            <person name="Simoes F."/>
            <person name="Abreu I."/>
            <person name="Carrasquinho I."/>
            <person name="Faro C."/>
            <person name="Guimaraes J.B."/>
            <person name="Mendonca D."/>
            <person name="Nobrega F."/>
            <person name="Rodrigues L."/>
            <person name="Saibo N.J.M."/>
            <person name="Varela M.C."/>
            <person name="Egas C."/>
            <person name="Matos J."/>
            <person name="Miguel C.M."/>
            <person name="Oliveira M.M."/>
            <person name="Ricardo C.P."/>
            <person name="Goncalves S."/>
        </authorList>
    </citation>
    <scope>NUCLEOTIDE SEQUENCE [LARGE SCALE GENOMIC DNA]</scope>
    <source>
        <strain evidence="4">cv. HL8</strain>
    </source>
</reference>
<dbReference type="PANTHER" id="PTHR43180:SF30">
    <property type="entry name" value="MOMILACTONE A SYNTHASE"/>
    <property type="match status" value="1"/>
</dbReference>
<dbReference type="Proteomes" id="UP000237347">
    <property type="component" value="Unassembled WGS sequence"/>
</dbReference>